<evidence type="ECO:0000256" key="1">
    <source>
        <dbReference type="ARBA" id="ARBA00004651"/>
    </source>
</evidence>
<keyword evidence="5 12" id="KW-1133">Transmembrane helix</keyword>
<comment type="subcellular location">
    <subcellularLocation>
        <location evidence="1 12">Cell membrane</location>
        <topology evidence="1 12">Multi-pass membrane protein</topology>
    </subcellularLocation>
</comment>
<comment type="activity regulation">
    <text evidence="12">Na(+) is not transported, but it plays an essential structural role and its presence is essential for fluoride channel function.</text>
</comment>
<dbReference type="GO" id="GO:0062054">
    <property type="term" value="F:fluoride channel activity"/>
    <property type="evidence" value="ECO:0007669"/>
    <property type="project" value="UniProtKB-UniRule"/>
</dbReference>
<sequence length="125" mass="12947">MLHLLLVAAGGATGSVMRYLVGQWSIRLLGPSFPWGTLIVNVLGSFAIGLLAELIARKLDASLEMRLLLVTGFLGGFTTFSAFSLDALVLFERGATGAAVAYILGSVGISLAAVMGGLALGRSMF</sequence>
<keyword evidence="12" id="KW-0479">Metal-binding</keyword>
<dbReference type="GO" id="GO:0005886">
    <property type="term" value="C:plasma membrane"/>
    <property type="evidence" value="ECO:0007669"/>
    <property type="project" value="UniProtKB-SubCell"/>
</dbReference>
<feature type="binding site" evidence="12">
    <location>
        <position position="75"/>
    </location>
    <ligand>
        <name>Na(+)</name>
        <dbReference type="ChEBI" id="CHEBI:29101"/>
        <note>structural</note>
    </ligand>
</feature>
<reference evidence="13 14" key="1">
    <citation type="submission" date="2020-08" db="EMBL/GenBank/DDBJ databases">
        <title>Genomic Encyclopedia of Type Strains, Phase IV (KMG-IV): sequencing the most valuable type-strain genomes for metagenomic binning, comparative biology and taxonomic classification.</title>
        <authorList>
            <person name="Goeker M."/>
        </authorList>
    </citation>
    <scope>NUCLEOTIDE SEQUENCE [LARGE SCALE GENOMIC DNA]</scope>
    <source>
        <strain evidence="13 14">DSM 102134</strain>
    </source>
</reference>
<evidence type="ECO:0000313" key="14">
    <source>
        <dbReference type="Proteomes" id="UP000535501"/>
    </source>
</evidence>
<evidence type="ECO:0000256" key="4">
    <source>
        <dbReference type="ARBA" id="ARBA00022692"/>
    </source>
</evidence>
<keyword evidence="9 12" id="KW-0407">Ion channel</keyword>
<dbReference type="NCBIfam" id="NF010805">
    <property type="entry name" value="PRK14209.1"/>
    <property type="match status" value="1"/>
</dbReference>
<evidence type="ECO:0000256" key="3">
    <source>
        <dbReference type="ARBA" id="ARBA00022519"/>
    </source>
</evidence>
<keyword evidence="3" id="KW-0997">Cell inner membrane</keyword>
<name>A0A7W9YYQ4_9HYPH</name>
<evidence type="ECO:0000256" key="9">
    <source>
        <dbReference type="ARBA" id="ARBA00023303"/>
    </source>
</evidence>
<evidence type="ECO:0000313" key="13">
    <source>
        <dbReference type="EMBL" id="MBB6179501.1"/>
    </source>
</evidence>
<evidence type="ECO:0000256" key="11">
    <source>
        <dbReference type="ARBA" id="ARBA00035585"/>
    </source>
</evidence>
<evidence type="ECO:0000256" key="2">
    <source>
        <dbReference type="ARBA" id="ARBA00022475"/>
    </source>
</evidence>
<keyword evidence="7 12" id="KW-0406">Ion transport</keyword>
<protein>
    <recommendedName>
        <fullName evidence="12">Fluoride-specific ion channel FluC</fullName>
    </recommendedName>
</protein>
<evidence type="ECO:0000256" key="10">
    <source>
        <dbReference type="ARBA" id="ARBA00035120"/>
    </source>
</evidence>
<comment type="similarity">
    <text evidence="10 12">Belongs to the fluoride channel Fluc/FEX (TC 1.A.43) family.</text>
</comment>
<evidence type="ECO:0000256" key="6">
    <source>
        <dbReference type="ARBA" id="ARBA00023053"/>
    </source>
</evidence>
<dbReference type="GO" id="GO:0046872">
    <property type="term" value="F:metal ion binding"/>
    <property type="evidence" value="ECO:0007669"/>
    <property type="project" value="UniProtKB-KW"/>
</dbReference>
<accession>A0A7W9YYQ4</accession>
<dbReference type="PANTHER" id="PTHR28259">
    <property type="entry name" value="FLUORIDE EXPORT PROTEIN 1-RELATED"/>
    <property type="match status" value="1"/>
</dbReference>
<comment type="function">
    <text evidence="12">Fluoride-specific ion channel. Important for reducing fluoride concentration in the cell, thus reducing its toxicity.</text>
</comment>
<proteinExistence type="inferred from homology"/>
<evidence type="ECO:0000256" key="8">
    <source>
        <dbReference type="ARBA" id="ARBA00023136"/>
    </source>
</evidence>
<evidence type="ECO:0000256" key="12">
    <source>
        <dbReference type="HAMAP-Rule" id="MF_00454"/>
    </source>
</evidence>
<dbReference type="Pfam" id="PF02537">
    <property type="entry name" value="CRCB"/>
    <property type="match status" value="1"/>
</dbReference>
<organism evidence="13 14">
    <name type="scientific">Pseudorhizobium flavum</name>
    <dbReference type="NCBI Taxonomy" id="1335061"/>
    <lineage>
        <taxon>Bacteria</taxon>
        <taxon>Pseudomonadati</taxon>
        <taxon>Pseudomonadota</taxon>
        <taxon>Alphaproteobacteria</taxon>
        <taxon>Hyphomicrobiales</taxon>
        <taxon>Rhizobiaceae</taxon>
        <taxon>Rhizobium/Agrobacterium group</taxon>
        <taxon>Pseudorhizobium</taxon>
    </lineage>
</organism>
<evidence type="ECO:0000256" key="7">
    <source>
        <dbReference type="ARBA" id="ARBA00023065"/>
    </source>
</evidence>
<evidence type="ECO:0000256" key="5">
    <source>
        <dbReference type="ARBA" id="ARBA00022989"/>
    </source>
</evidence>
<keyword evidence="14" id="KW-1185">Reference proteome</keyword>
<dbReference type="NCBIfam" id="NF010791">
    <property type="entry name" value="PRK14195.1"/>
    <property type="match status" value="1"/>
</dbReference>
<dbReference type="NCBIfam" id="NF010794">
    <property type="entry name" value="PRK14198.1"/>
    <property type="match status" value="1"/>
</dbReference>
<feature type="transmembrane region" description="Helical" evidence="12">
    <location>
        <begin position="34"/>
        <end position="55"/>
    </location>
</feature>
<feature type="binding site" evidence="12">
    <location>
        <position position="78"/>
    </location>
    <ligand>
        <name>Na(+)</name>
        <dbReference type="ChEBI" id="CHEBI:29101"/>
        <note>structural</note>
    </ligand>
</feature>
<keyword evidence="4 12" id="KW-0812">Transmembrane</keyword>
<gene>
    <name evidence="12" type="primary">fluC</name>
    <name evidence="12" type="synonym">crcB</name>
    <name evidence="13" type="ORF">HNQ75_001455</name>
</gene>
<dbReference type="AlphaFoldDB" id="A0A7W9YYQ4"/>
<dbReference type="InterPro" id="IPR003691">
    <property type="entry name" value="FluC"/>
</dbReference>
<feature type="transmembrane region" description="Helical" evidence="12">
    <location>
        <begin position="97"/>
        <end position="120"/>
    </location>
</feature>
<dbReference type="NCBIfam" id="TIGR00494">
    <property type="entry name" value="crcB"/>
    <property type="match status" value="1"/>
</dbReference>
<dbReference type="HAMAP" id="MF_00454">
    <property type="entry name" value="FluC"/>
    <property type="match status" value="1"/>
</dbReference>
<dbReference type="GO" id="GO:0140114">
    <property type="term" value="P:cellular detoxification of fluoride"/>
    <property type="evidence" value="ECO:0007669"/>
    <property type="project" value="UniProtKB-UniRule"/>
</dbReference>
<dbReference type="PANTHER" id="PTHR28259:SF1">
    <property type="entry name" value="FLUORIDE EXPORT PROTEIN 1-RELATED"/>
    <property type="match status" value="1"/>
</dbReference>
<comment type="caution">
    <text evidence="13">The sequence shown here is derived from an EMBL/GenBank/DDBJ whole genome shotgun (WGS) entry which is preliminary data.</text>
</comment>
<dbReference type="RefSeq" id="WP_077546034.1">
    <property type="nucleotide sequence ID" value="NZ_JACHEJ010000002.1"/>
</dbReference>
<comment type="catalytic activity">
    <reaction evidence="11">
        <text>fluoride(in) = fluoride(out)</text>
        <dbReference type="Rhea" id="RHEA:76159"/>
        <dbReference type="ChEBI" id="CHEBI:17051"/>
    </reaction>
    <physiologicalReaction direction="left-to-right" evidence="11">
        <dbReference type="Rhea" id="RHEA:76160"/>
    </physiologicalReaction>
</comment>
<dbReference type="Proteomes" id="UP000535501">
    <property type="component" value="Unassembled WGS sequence"/>
</dbReference>
<keyword evidence="2 12" id="KW-1003">Cell membrane</keyword>
<keyword evidence="8 12" id="KW-0472">Membrane</keyword>
<keyword evidence="12" id="KW-0813">Transport</keyword>
<feature type="transmembrane region" description="Helical" evidence="12">
    <location>
        <begin position="67"/>
        <end position="91"/>
    </location>
</feature>
<keyword evidence="6 12" id="KW-0915">Sodium</keyword>
<dbReference type="EMBL" id="JACHEJ010000002">
    <property type="protein sequence ID" value="MBB6179501.1"/>
    <property type="molecule type" value="Genomic_DNA"/>
</dbReference>